<dbReference type="EMBL" id="JAGSSW010000006">
    <property type="protein sequence ID" value="MBR8464195.1"/>
    <property type="molecule type" value="Genomic_DNA"/>
</dbReference>
<feature type="transmembrane region" description="Helical" evidence="7">
    <location>
        <begin position="117"/>
        <end position="143"/>
    </location>
</feature>
<keyword evidence="5 7" id="KW-1133">Transmembrane helix</keyword>
<feature type="transmembrane region" description="Helical" evidence="7">
    <location>
        <begin position="83"/>
        <end position="105"/>
    </location>
</feature>
<sequence length="295" mass="31790">MEQTTWGWLIVIYLFLGGLGAGAFLCATLAYKGFFGKMSDQFYKFGFVLAPVAVIIGTVLLLFDLAPSAMISPVKLIQLYTRPISMMSIGTYLLTFFIIVSLLVFLQVKKDNKLCDVMLTIGSLLAIGVMGYTGLLLYVIKAIPLWNSIWLPILFTISAISTGFSANAISLLNSGKTLTHKSHKFHTYLVLFEIVAIIMLFGLVSNEAAGMASISKIAMGSLAFCFWVGFVLFGLVLPLTSGAKSLFSSCCVASANGSVCVATDEIKGSVLSEVGVLVGGFCLRVFIVFGAFYIF</sequence>
<reference evidence="8 9" key="1">
    <citation type="submission" date="2021-04" db="EMBL/GenBank/DDBJ databases">
        <title>Molecular and phenotypic characterization and identification of bacterial isolates recovered from the Anatolian ground squirrels (Spermophilus xanthoprymnus) and which have the potential to form a new species in the Campylobacter genus.</title>
        <authorList>
            <person name="Aydin F."/>
            <person name="Abay S."/>
            <person name="Kayman T."/>
            <person name="Karakaya E."/>
            <person name="Mustak H.K."/>
            <person name="Mustak I.B."/>
            <person name="Bilgin N."/>
            <person name="Duzler A."/>
            <person name="Sahin O."/>
            <person name="Guran O."/>
            <person name="Saticioglu I.B."/>
        </authorList>
    </citation>
    <scope>NUCLEOTIDE SEQUENCE [LARGE SCALE GENOMIC DNA]</scope>
    <source>
        <strain evidence="9">faydin-G24</strain>
    </source>
</reference>
<evidence type="ECO:0000313" key="8">
    <source>
        <dbReference type="EMBL" id="MBR8464195.1"/>
    </source>
</evidence>
<organism evidence="8 9">
    <name type="scientific">Campylobacter anatolicus</name>
    <dbReference type="NCBI Taxonomy" id="2829105"/>
    <lineage>
        <taxon>Bacteria</taxon>
        <taxon>Pseudomonadati</taxon>
        <taxon>Campylobacterota</taxon>
        <taxon>Epsilonproteobacteria</taxon>
        <taxon>Campylobacterales</taxon>
        <taxon>Campylobacteraceae</taxon>
        <taxon>Campylobacter</taxon>
    </lineage>
</organism>
<dbReference type="Pfam" id="PF03916">
    <property type="entry name" value="NrfD"/>
    <property type="match status" value="1"/>
</dbReference>
<feature type="transmembrane region" description="Helical" evidence="7">
    <location>
        <begin position="217"/>
        <end position="239"/>
    </location>
</feature>
<keyword evidence="9" id="KW-1185">Reference proteome</keyword>
<keyword evidence="4 7" id="KW-0812">Transmembrane</keyword>
<feature type="transmembrane region" description="Helical" evidence="7">
    <location>
        <begin position="6"/>
        <end position="30"/>
    </location>
</feature>
<evidence type="ECO:0000256" key="5">
    <source>
        <dbReference type="ARBA" id="ARBA00022989"/>
    </source>
</evidence>
<dbReference type="Proteomes" id="UP000682951">
    <property type="component" value="Unassembled WGS sequence"/>
</dbReference>
<feature type="transmembrane region" description="Helical" evidence="7">
    <location>
        <begin position="42"/>
        <end position="63"/>
    </location>
</feature>
<evidence type="ECO:0000256" key="4">
    <source>
        <dbReference type="ARBA" id="ARBA00022692"/>
    </source>
</evidence>
<feature type="transmembrane region" description="Helical" evidence="7">
    <location>
        <begin position="274"/>
        <end position="294"/>
    </location>
</feature>
<dbReference type="PANTHER" id="PTHR34856:SF2">
    <property type="entry name" value="PROTEIN NRFD"/>
    <property type="match status" value="1"/>
</dbReference>
<keyword evidence="6 7" id="KW-0472">Membrane</keyword>
<comment type="subcellular location">
    <subcellularLocation>
        <location evidence="1">Cell membrane</location>
        <topology evidence="1">Multi-pass membrane protein</topology>
    </subcellularLocation>
</comment>
<feature type="transmembrane region" description="Helical" evidence="7">
    <location>
        <begin position="149"/>
        <end position="173"/>
    </location>
</feature>
<dbReference type="InterPro" id="IPR052049">
    <property type="entry name" value="Electron_transfer_protein"/>
</dbReference>
<dbReference type="RefSeq" id="WP_212142151.1">
    <property type="nucleotide sequence ID" value="NZ_JAGSSW010000006.1"/>
</dbReference>
<evidence type="ECO:0000256" key="1">
    <source>
        <dbReference type="ARBA" id="ARBA00004651"/>
    </source>
</evidence>
<accession>A0ABS5HJK4</accession>
<dbReference type="PANTHER" id="PTHR34856">
    <property type="entry name" value="PROTEIN NRFD"/>
    <property type="match status" value="1"/>
</dbReference>
<comment type="similarity">
    <text evidence="2">Belongs to the NrfD family.</text>
</comment>
<feature type="transmembrane region" description="Helical" evidence="7">
    <location>
        <begin position="185"/>
        <end position="205"/>
    </location>
</feature>
<dbReference type="InterPro" id="IPR005614">
    <property type="entry name" value="NrfD-like"/>
</dbReference>
<evidence type="ECO:0000256" key="3">
    <source>
        <dbReference type="ARBA" id="ARBA00022475"/>
    </source>
</evidence>
<evidence type="ECO:0000256" key="7">
    <source>
        <dbReference type="SAM" id="Phobius"/>
    </source>
</evidence>
<name>A0ABS5HJK4_9BACT</name>
<protein>
    <submittedName>
        <fullName evidence="8">Polysulfide reductase NrfD</fullName>
    </submittedName>
</protein>
<dbReference type="Gene3D" id="1.20.1630.10">
    <property type="entry name" value="Formate dehydrogenase/DMSO reductase domain"/>
    <property type="match status" value="1"/>
</dbReference>
<evidence type="ECO:0000256" key="6">
    <source>
        <dbReference type="ARBA" id="ARBA00023136"/>
    </source>
</evidence>
<evidence type="ECO:0000313" key="9">
    <source>
        <dbReference type="Proteomes" id="UP000682951"/>
    </source>
</evidence>
<gene>
    <name evidence="8" type="primary">nrfD</name>
    <name evidence="8" type="ORF">KDD93_06425</name>
</gene>
<keyword evidence="3" id="KW-1003">Cell membrane</keyword>
<proteinExistence type="inferred from homology"/>
<evidence type="ECO:0000256" key="2">
    <source>
        <dbReference type="ARBA" id="ARBA00008929"/>
    </source>
</evidence>
<comment type="caution">
    <text evidence="8">The sequence shown here is derived from an EMBL/GenBank/DDBJ whole genome shotgun (WGS) entry which is preliminary data.</text>
</comment>